<sequence>MLAMTSMRHFDRADWDMFAGCESRSPMIGEFDNHVIVLDGDLLNIIHADDEHGGQLFKLSDMNAAARPVHPAENIGSVMPSPTARPLGEILAPDENVGSMTLGEFSARLTSENDR</sequence>
<reference evidence="1 2" key="1">
    <citation type="submission" date="2014-03" db="EMBL/GenBank/DDBJ databases">
        <title>Bradyrhizobium valentinum sp. nov., isolated from effective nodules of Lupinus mariae-josephae, a lupine endemic of basic-lime soils in Eastern Spain.</title>
        <authorList>
            <person name="Duran D."/>
            <person name="Rey L."/>
            <person name="Navarro A."/>
            <person name="Busquets A."/>
            <person name="Imperial J."/>
            <person name="Ruiz-Argueso T."/>
        </authorList>
    </citation>
    <scope>NUCLEOTIDE SEQUENCE [LARGE SCALE GENOMIC DNA]</scope>
    <source>
        <strain evidence="1 2">LmjM3</strain>
    </source>
</reference>
<comment type="caution">
    <text evidence="1">The sequence shown here is derived from an EMBL/GenBank/DDBJ whole genome shotgun (WGS) entry which is preliminary data.</text>
</comment>
<proteinExistence type="predicted"/>
<gene>
    <name evidence="1" type="ORF">CP49_11760</name>
</gene>
<dbReference type="Proteomes" id="UP000051913">
    <property type="component" value="Unassembled WGS sequence"/>
</dbReference>
<accession>A0A0R3L1V2</accession>
<protein>
    <submittedName>
        <fullName evidence="1">Uncharacterized protein</fullName>
    </submittedName>
</protein>
<name>A0A0R3L1V2_9BRAD</name>
<organism evidence="1 2">
    <name type="scientific">Bradyrhizobium valentinum</name>
    <dbReference type="NCBI Taxonomy" id="1518501"/>
    <lineage>
        <taxon>Bacteria</taxon>
        <taxon>Pseudomonadati</taxon>
        <taxon>Pseudomonadota</taxon>
        <taxon>Alphaproteobacteria</taxon>
        <taxon>Hyphomicrobiales</taxon>
        <taxon>Nitrobacteraceae</taxon>
        <taxon>Bradyrhizobium</taxon>
    </lineage>
</organism>
<evidence type="ECO:0000313" key="1">
    <source>
        <dbReference type="EMBL" id="KRQ99266.1"/>
    </source>
</evidence>
<keyword evidence="2" id="KW-1185">Reference proteome</keyword>
<evidence type="ECO:0000313" key="2">
    <source>
        <dbReference type="Proteomes" id="UP000051913"/>
    </source>
</evidence>
<dbReference type="EMBL" id="LLXX01000173">
    <property type="protein sequence ID" value="KRQ99266.1"/>
    <property type="molecule type" value="Genomic_DNA"/>
</dbReference>
<dbReference type="AlphaFoldDB" id="A0A0R3L1V2"/>